<dbReference type="GO" id="GO:0009061">
    <property type="term" value="P:anaerobic respiration"/>
    <property type="evidence" value="ECO:0007669"/>
    <property type="project" value="TreeGrafter"/>
</dbReference>
<dbReference type="SUPFAM" id="SSF46977">
    <property type="entry name" value="Succinate dehydrogenase/fumarate reductase flavoprotein C-terminal domain"/>
    <property type="match status" value="1"/>
</dbReference>
<feature type="transmembrane region" description="Helical" evidence="4">
    <location>
        <begin position="21"/>
        <end position="38"/>
    </location>
</feature>
<accession>A0A1M6C288</accession>
<dbReference type="AlphaFoldDB" id="A0A1M6C288"/>
<dbReference type="Proteomes" id="UP000184052">
    <property type="component" value="Unassembled WGS sequence"/>
</dbReference>
<dbReference type="Pfam" id="PF02910">
    <property type="entry name" value="Succ_DH_flav_C"/>
    <property type="match status" value="1"/>
</dbReference>
<dbReference type="GO" id="GO:0009055">
    <property type="term" value="F:electron transfer activity"/>
    <property type="evidence" value="ECO:0007669"/>
    <property type="project" value="TreeGrafter"/>
</dbReference>
<dbReference type="PANTHER" id="PTHR11632">
    <property type="entry name" value="SUCCINATE DEHYDROGENASE 2 FLAVOPROTEIN SUBUNIT"/>
    <property type="match status" value="1"/>
</dbReference>
<dbReference type="GO" id="GO:0005886">
    <property type="term" value="C:plasma membrane"/>
    <property type="evidence" value="ECO:0007669"/>
    <property type="project" value="TreeGrafter"/>
</dbReference>
<dbReference type="STRING" id="1121476.SAMN02745751_00546"/>
<dbReference type="SUPFAM" id="SSF51905">
    <property type="entry name" value="FAD/NAD(P)-binding domain"/>
    <property type="match status" value="1"/>
</dbReference>
<evidence type="ECO:0000259" key="6">
    <source>
        <dbReference type="Pfam" id="PF02910"/>
    </source>
</evidence>
<dbReference type="InterPro" id="IPR030664">
    <property type="entry name" value="SdhA/FrdA/AprA"/>
</dbReference>
<dbReference type="PANTHER" id="PTHR11632:SF73">
    <property type="entry name" value="BLR3196 PROTEIN"/>
    <property type="match status" value="1"/>
</dbReference>
<organism evidence="7 8">
    <name type="scientific">Dethiosulfatibacter aminovorans DSM 17477</name>
    <dbReference type="NCBI Taxonomy" id="1121476"/>
    <lineage>
        <taxon>Bacteria</taxon>
        <taxon>Bacillati</taxon>
        <taxon>Bacillota</taxon>
        <taxon>Tissierellia</taxon>
        <taxon>Dethiosulfatibacter</taxon>
    </lineage>
</organism>
<dbReference type="EMBL" id="FQZL01000005">
    <property type="protein sequence ID" value="SHI54818.1"/>
    <property type="molecule type" value="Genomic_DNA"/>
</dbReference>
<dbReference type="InterPro" id="IPR036188">
    <property type="entry name" value="FAD/NAD-bd_sf"/>
</dbReference>
<keyword evidence="2" id="KW-0560">Oxidoreductase</keyword>
<evidence type="ECO:0000259" key="5">
    <source>
        <dbReference type="Pfam" id="PF00890"/>
    </source>
</evidence>
<keyword evidence="4" id="KW-1133">Transmembrane helix</keyword>
<dbReference type="GO" id="GO:0050660">
    <property type="term" value="F:flavin adenine dinucleotide binding"/>
    <property type="evidence" value="ECO:0007669"/>
    <property type="project" value="TreeGrafter"/>
</dbReference>
<dbReference type="PRINTS" id="PR00368">
    <property type="entry name" value="FADPNR"/>
</dbReference>
<evidence type="ECO:0000256" key="4">
    <source>
        <dbReference type="SAM" id="Phobius"/>
    </source>
</evidence>
<dbReference type="InterPro" id="IPR015939">
    <property type="entry name" value="Fum_Rdtase/Succ_DH_flav-like_C"/>
</dbReference>
<protein>
    <submittedName>
        <fullName evidence="7">Succinate dehydrogenase/fumarate reductase, flavoprotein subunit</fullName>
    </submittedName>
</protein>
<name>A0A1M6C288_9FIRM</name>
<dbReference type="InterPro" id="IPR003953">
    <property type="entry name" value="FAD-dep_OxRdtase_2_FAD-bd"/>
</dbReference>
<dbReference type="GO" id="GO:0000104">
    <property type="term" value="F:succinate dehydrogenase activity"/>
    <property type="evidence" value="ECO:0007669"/>
    <property type="project" value="TreeGrafter"/>
</dbReference>
<dbReference type="Gene3D" id="3.50.50.60">
    <property type="entry name" value="FAD/NAD(P)-binding domain"/>
    <property type="match status" value="2"/>
</dbReference>
<keyword evidence="4" id="KW-0812">Transmembrane</keyword>
<proteinExistence type="predicted"/>
<dbReference type="InterPro" id="IPR037099">
    <property type="entry name" value="Fum_R/Succ_DH_flav-like_C_sf"/>
</dbReference>
<sequence>MDKRWPYEMEMNKEERVEADVLVLGGGIAGCMAAISAAKSGQKVVLVEKGATERSGAGGSGCDHWESAATNPGSTVSPEDLVKAMIDNENGYNNGISHYIECREGYDRLLDIEKMGGKIRDEDDEFKGAAFRDEETKFLYAYDYDSRITLRIWGTTFKPAMYRELLRLGVKVIDRIMVTSLLTEDGKQGSRVVGATGFNGRTGKFYIFKSKSSIMCMSRPARVWLFSEAHPGLCEFRPTQCIGDGHAMGWRAGAAFNMMEKSVKAEFSAAGQSFPPYGAGNNHNTWYPATLIDSKGREIPYMNRDGKILKDYYERTKSGDDQPFFLKGGNIEQAKYDYDGPETMSFDESIKQGFIPPFYADLTDMPKQERDIIWGMMVGEEGKTRIPILKNYTDAGFDPEKHVLQCYGAGWTSSSFSPNERQLFGLPGGFHNDWTLMSSLEGLFVAGDSLFASNCFGHAASTGSYAGRHAAKYASNMDLKEPDEVQIELEKKRVYSPMMTETGDSMGWKELNAALSKTMRNYCGEEKHGNILKTGLEQLNKLEEKARNHAHAANPHDLMRLNEVFNILTVSKLIIHACLSRESSSETLNFKRMDYPLQEQEKDKKFITVSQRGNRIEVETVPIDYYGDLKENYEKYNPDYIGEKCYG</sequence>
<evidence type="ECO:0000256" key="3">
    <source>
        <dbReference type="SAM" id="MobiDB-lite"/>
    </source>
</evidence>
<dbReference type="PIRSF" id="PIRSF000171">
    <property type="entry name" value="SDHA_APRA_LASPO"/>
    <property type="match status" value="1"/>
</dbReference>
<feature type="domain" description="Fumarate reductase/succinate dehydrogenase flavoprotein-like C-terminal" evidence="6">
    <location>
        <begin position="514"/>
        <end position="622"/>
    </location>
</feature>
<dbReference type="OrthoDB" id="9806724at2"/>
<evidence type="ECO:0000256" key="1">
    <source>
        <dbReference type="ARBA" id="ARBA00022630"/>
    </source>
</evidence>
<feature type="domain" description="FAD-dependent oxidoreductase 2 FAD-binding" evidence="5">
    <location>
        <begin position="20"/>
        <end position="260"/>
    </location>
</feature>
<evidence type="ECO:0000256" key="2">
    <source>
        <dbReference type="ARBA" id="ARBA00023002"/>
    </source>
</evidence>
<keyword evidence="8" id="KW-1185">Reference proteome</keyword>
<reference evidence="7 8" key="1">
    <citation type="submission" date="2016-11" db="EMBL/GenBank/DDBJ databases">
        <authorList>
            <person name="Jaros S."/>
            <person name="Januszkiewicz K."/>
            <person name="Wedrychowicz H."/>
        </authorList>
    </citation>
    <scope>NUCLEOTIDE SEQUENCE [LARGE SCALE GENOMIC DNA]</scope>
    <source>
        <strain evidence="7 8">DSM 17477</strain>
    </source>
</reference>
<dbReference type="RefSeq" id="WP_073046748.1">
    <property type="nucleotide sequence ID" value="NZ_FQZL01000005.1"/>
</dbReference>
<feature type="region of interest" description="Disordered" evidence="3">
    <location>
        <begin position="53"/>
        <end position="76"/>
    </location>
</feature>
<dbReference type="Pfam" id="PF00890">
    <property type="entry name" value="FAD_binding_2"/>
    <property type="match status" value="1"/>
</dbReference>
<evidence type="ECO:0000313" key="8">
    <source>
        <dbReference type="Proteomes" id="UP000184052"/>
    </source>
</evidence>
<dbReference type="PROSITE" id="PS51257">
    <property type="entry name" value="PROKAR_LIPOPROTEIN"/>
    <property type="match status" value="1"/>
</dbReference>
<keyword evidence="1" id="KW-0285">Flavoprotein</keyword>
<keyword evidence="4" id="KW-0472">Membrane</keyword>
<evidence type="ECO:0000313" key="7">
    <source>
        <dbReference type="EMBL" id="SHI54818.1"/>
    </source>
</evidence>
<gene>
    <name evidence="7" type="ORF">SAMN02745751_00546</name>
</gene>